<feature type="region of interest" description="Disordered" evidence="1">
    <location>
        <begin position="144"/>
        <end position="176"/>
    </location>
</feature>
<dbReference type="EMBL" id="MCOG01000304">
    <property type="protein sequence ID" value="ORY20057.1"/>
    <property type="molecule type" value="Genomic_DNA"/>
</dbReference>
<reference evidence="2 3" key="1">
    <citation type="submission" date="2016-08" db="EMBL/GenBank/DDBJ databases">
        <title>A Parts List for Fungal Cellulosomes Revealed by Comparative Genomics.</title>
        <authorList>
            <consortium name="DOE Joint Genome Institute"/>
            <person name="Haitjema C.H."/>
            <person name="Gilmore S.P."/>
            <person name="Henske J.K."/>
            <person name="Solomon K.V."/>
            <person name="De Groot R."/>
            <person name="Kuo A."/>
            <person name="Mondo S.J."/>
            <person name="Salamov A.A."/>
            <person name="Labutti K."/>
            <person name="Zhao Z."/>
            <person name="Chiniquy J."/>
            <person name="Barry K."/>
            <person name="Brewer H.M."/>
            <person name="Purvine S.O."/>
            <person name="Wright A.T."/>
            <person name="Boxma B."/>
            <person name="Van Alen T."/>
            <person name="Hackstein J.H."/>
            <person name="Baker S.E."/>
            <person name="Grigoriev I.V."/>
            <person name="O'Malley M.A."/>
        </authorList>
    </citation>
    <scope>NUCLEOTIDE SEQUENCE [LARGE SCALE GENOMIC DNA]</scope>
    <source>
        <strain evidence="2 3">G1</strain>
    </source>
</reference>
<dbReference type="InterPro" id="IPR029147">
    <property type="entry name" value="CFAP77"/>
</dbReference>
<dbReference type="AlphaFoldDB" id="A0A1Y2ACQ2"/>
<dbReference type="OrthoDB" id="532484at2759"/>
<evidence type="ECO:0000313" key="3">
    <source>
        <dbReference type="Proteomes" id="UP000193920"/>
    </source>
</evidence>
<dbReference type="Proteomes" id="UP000193920">
    <property type="component" value="Unassembled WGS sequence"/>
</dbReference>
<organism evidence="2 3">
    <name type="scientific">Neocallimastix californiae</name>
    <dbReference type="NCBI Taxonomy" id="1754190"/>
    <lineage>
        <taxon>Eukaryota</taxon>
        <taxon>Fungi</taxon>
        <taxon>Fungi incertae sedis</taxon>
        <taxon>Chytridiomycota</taxon>
        <taxon>Chytridiomycota incertae sedis</taxon>
        <taxon>Neocallimastigomycetes</taxon>
        <taxon>Neocallimastigales</taxon>
        <taxon>Neocallimastigaceae</taxon>
        <taxon>Neocallimastix</taxon>
    </lineage>
</organism>
<dbReference type="STRING" id="1754190.A0A1Y2ACQ2"/>
<dbReference type="Pfam" id="PF14825">
    <property type="entry name" value="CFAP77"/>
    <property type="match status" value="1"/>
</dbReference>
<evidence type="ECO:0000256" key="1">
    <source>
        <dbReference type="SAM" id="MobiDB-lite"/>
    </source>
</evidence>
<sequence>MILQIKFQVKKKVLSPEEIYHNRRKVVLPSDNDPDFTYGISTRPSTPFNQVISYYYYREFLKKQEENKRQEILQKKKLRREYYERMAAPANLLSNLASKRVQKKEVDPRSLYKMKKFSHAQPKIDSWWKFPPGIYPMETMDEYDANNTTINHPSPPKENQEIIEEEKDDEPNNTIQ</sequence>
<name>A0A1Y2ACQ2_9FUNG</name>
<proteinExistence type="predicted"/>
<feature type="compositionally biased region" description="Acidic residues" evidence="1">
    <location>
        <begin position="161"/>
        <end position="176"/>
    </location>
</feature>
<dbReference type="PANTHER" id="PTHR28617:SF1">
    <property type="entry name" value="CILIA- AND FLAGELLA-ASSOCIATED PROTEIN 77"/>
    <property type="match status" value="1"/>
</dbReference>
<protein>
    <submittedName>
        <fullName evidence="2">Uncharacterized protein</fullName>
    </submittedName>
</protein>
<gene>
    <name evidence="2" type="ORF">LY90DRAFT_708063</name>
</gene>
<accession>A0A1Y2ACQ2</accession>
<dbReference type="PANTHER" id="PTHR28617">
    <property type="entry name" value="CILIA- AND FLAGELLA-ASSOCIATED PROTEIN 77"/>
    <property type="match status" value="1"/>
</dbReference>
<keyword evidence="3" id="KW-1185">Reference proteome</keyword>
<comment type="caution">
    <text evidence="2">The sequence shown here is derived from an EMBL/GenBank/DDBJ whole genome shotgun (WGS) entry which is preliminary data.</text>
</comment>
<evidence type="ECO:0000313" key="2">
    <source>
        <dbReference type="EMBL" id="ORY20057.1"/>
    </source>
</evidence>